<evidence type="ECO:0000256" key="2">
    <source>
        <dbReference type="ARBA" id="ARBA00022490"/>
    </source>
</evidence>
<keyword evidence="9" id="KW-1185">Reference proteome</keyword>
<evidence type="ECO:0000256" key="5">
    <source>
        <dbReference type="ARBA" id="ARBA00023242"/>
    </source>
</evidence>
<comment type="subcellular location">
    <subcellularLocation>
        <location evidence="1">Cytoplasm</location>
    </subcellularLocation>
</comment>
<reference evidence="8 9" key="1">
    <citation type="journal article" date="2018" name="Science">
        <title>The opium poppy genome and morphinan production.</title>
        <authorList>
            <person name="Guo L."/>
            <person name="Winzer T."/>
            <person name="Yang X."/>
            <person name="Li Y."/>
            <person name="Ning Z."/>
            <person name="He Z."/>
            <person name="Teodor R."/>
            <person name="Lu Y."/>
            <person name="Bowser T.A."/>
            <person name="Graham I.A."/>
            <person name="Ye K."/>
        </authorList>
    </citation>
    <scope>NUCLEOTIDE SEQUENCE [LARGE SCALE GENOMIC DNA]</scope>
    <source>
        <strain evidence="9">cv. HN1</strain>
        <tissue evidence="8">Leaves</tissue>
    </source>
</reference>
<gene>
    <name evidence="8" type="ORF">C5167_022810</name>
</gene>
<keyword evidence="4" id="KW-0932">Cytokinin signaling pathway</keyword>
<feature type="region of interest" description="Disordered" evidence="7">
    <location>
        <begin position="25"/>
        <end position="89"/>
    </location>
</feature>
<evidence type="ECO:0000256" key="4">
    <source>
        <dbReference type="ARBA" id="ARBA00022864"/>
    </source>
</evidence>
<dbReference type="AlphaFoldDB" id="A0A4Y7JJZ2"/>
<evidence type="ECO:0000313" key="8">
    <source>
        <dbReference type="EMBL" id="RZC61067.1"/>
    </source>
</evidence>
<proteinExistence type="inferred from homology"/>
<organism evidence="8 9">
    <name type="scientific">Papaver somniferum</name>
    <name type="common">Opium poppy</name>
    <dbReference type="NCBI Taxonomy" id="3469"/>
    <lineage>
        <taxon>Eukaryota</taxon>
        <taxon>Viridiplantae</taxon>
        <taxon>Streptophyta</taxon>
        <taxon>Embryophyta</taxon>
        <taxon>Tracheophyta</taxon>
        <taxon>Spermatophyta</taxon>
        <taxon>Magnoliopsida</taxon>
        <taxon>Ranunculales</taxon>
        <taxon>Papaveraceae</taxon>
        <taxon>Papaveroideae</taxon>
        <taxon>Papaver</taxon>
    </lineage>
</organism>
<dbReference type="Gramene" id="RZC61067">
    <property type="protein sequence ID" value="RZC61067"/>
    <property type="gene ID" value="C5167_022810"/>
</dbReference>
<sequence length="194" mass="21661">MDHSSQNIYGYTEECSSSESGWTMYIASPVDNDGSNVTTGDGGGYHSDEHRNIKNKLKNNYDDSDDSMNSDASSGPNHRYSVDGGTSHYKKDNGNNKFYSFKKKTPTMEKKREGTKVDKKIEEPVMLFNPPAASVPTSTTKSRKLKWFGKGFLKQKIKTEITRCLHIMGMVILDAATIEYAQEASANRTSFTDN</sequence>
<protein>
    <submittedName>
        <fullName evidence="8">Uncharacterized protein</fullName>
    </submittedName>
</protein>
<dbReference type="EMBL" id="CM010719">
    <property type="protein sequence ID" value="RZC61067.1"/>
    <property type="molecule type" value="Genomic_DNA"/>
</dbReference>
<keyword evidence="3" id="KW-0203">Cytokinin biosynthesis</keyword>
<dbReference type="PANTHER" id="PTHR33347">
    <property type="entry name" value="OSJNBA0091C07.3 PROTEIN"/>
    <property type="match status" value="1"/>
</dbReference>
<keyword evidence="2" id="KW-0963">Cytoplasm</keyword>
<dbReference type="STRING" id="3469.A0A4Y7JJZ2"/>
<evidence type="ECO:0000256" key="3">
    <source>
        <dbReference type="ARBA" id="ARBA00022712"/>
    </source>
</evidence>
<dbReference type="GO" id="GO:0009736">
    <property type="term" value="P:cytokinin-activated signaling pathway"/>
    <property type="evidence" value="ECO:0007669"/>
    <property type="project" value="UniProtKB-KW"/>
</dbReference>
<evidence type="ECO:0000313" key="9">
    <source>
        <dbReference type="Proteomes" id="UP000316621"/>
    </source>
</evidence>
<dbReference type="GO" id="GO:0009691">
    <property type="term" value="P:cytokinin biosynthetic process"/>
    <property type="evidence" value="ECO:0007669"/>
    <property type="project" value="UniProtKB-KW"/>
</dbReference>
<evidence type="ECO:0000256" key="6">
    <source>
        <dbReference type="ARBA" id="ARBA00024199"/>
    </source>
</evidence>
<dbReference type="InterPro" id="IPR044670">
    <property type="entry name" value="SOFL"/>
</dbReference>
<name>A0A4Y7JJZ2_PAPSO</name>
<dbReference type="Proteomes" id="UP000316621">
    <property type="component" value="Chromosome 5"/>
</dbReference>
<comment type="similarity">
    <text evidence="6">Belongs to the SOFL plant protein family.</text>
</comment>
<evidence type="ECO:0000256" key="7">
    <source>
        <dbReference type="SAM" id="MobiDB-lite"/>
    </source>
</evidence>
<keyword evidence="5" id="KW-0539">Nucleus</keyword>
<dbReference type="PANTHER" id="PTHR33347:SF31">
    <property type="entry name" value="PROTEIN SOB FIVE-LIKE 1"/>
    <property type="match status" value="1"/>
</dbReference>
<dbReference type="GO" id="GO:0005737">
    <property type="term" value="C:cytoplasm"/>
    <property type="evidence" value="ECO:0007669"/>
    <property type="project" value="UniProtKB-SubCell"/>
</dbReference>
<accession>A0A4Y7JJZ2</accession>
<evidence type="ECO:0000256" key="1">
    <source>
        <dbReference type="ARBA" id="ARBA00004496"/>
    </source>
</evidence>
<dbReference type="OMA" id="TRCLHIM"/>